<dbReference type="InterPro" id="IPR010285">
    <property type="entry name" value="DNA_helicase_pif1-like_DEAD"/>
</dbReference>
<evidence type="ECO:0000313" key="3">
    <source>
        <dbReference type="Proteomes" id="UP000192610"/>
    </source>
</evidence>
<dbReference type="Gene3D" id="2.30.30.940">
    <property type="match status" value="1"/>
</dbReference>
<dbReference type="GO" id="GO:0003678">
    <property type="term" value="F:DNA helicase activity"/>
    <property type="evidence" value="ECO:0007669"/>
    <property type="project" value="InterPro"/>
</dbReference>
<dbReference type="GO" id="GO:0006281">
    <property type="term" value="P:DNA repair"/>
    <property type="evidence" value="ECO:0007669"/>
    <property type="project" value="InterPro"/>
</dbReference>
<dbReference type="OrthoDB" id="9763659at2"/>
<comment type="caution">
    <text evidence="2">The sequence shown here is derived from an EMBL/GenBank/DDBJ whole genome shotgun (WGS) entry which is preliminary data.</text>
</comment>
<feature type="domain" description="AAA+ ATPase" evidence="1">
    <location>
        <begin position="22"/>
        <end position="338"/>
    </location>
</feature>
<gene>
    <name evidence="2" type="ORF">A4H97_00700</name>
</gene>
<dbReference type="Pfam" id="PF14493">
    <property type="entry name" value="HTH_40"/>
    <property type="match status" value="1"/>
</dbReference>
<organism evidence="2 3">
    <name type="scientific">Niastella yeongjuensis</name>
    <dbReference type="NCBI Taxonomy" id="354355"/>
    <lineage>
        <taxon>Bacteria</taxon>
        <taxon>Pseudomonadati</taxon>
        <taxon>Bacteroidota</taxon>
        <taxon>Chitinophagia</taxon>
        <taxon>Chitinophagales</taxon>
        <taxon>Chitinophagaceae</taxon>
        <taxon>Niastella</taxon>
    </lineage>
</organism>
<evidence type="ECO:0000259" key="1">
    <source>
        <dbReference type="SMART" id="SM00382"/>
    </source>
</evidence>
<dbReference type="CDD" id="cd18809">
    <property type="entry name" value="SF1_C_RecD"/>
    <property type="match status" value="1"/>
</dbReference>
<dbReference type="PANTHER" id="PTHR47642">
    <property type="entry name" value="ATP-DEPENDENT DNA HELICASE"/>
    <property type="match status" value="1"/>
</dbReference>
<proteinExistence type="predicted"/>
<keyword evidence="2" id="KW-0067">ATP-binding</keyword>
<keyword evidence="2" id="KW-0347">Helicase</keyword>
<dbReference type="EMBL" id="LVXG01000012">
    <property type="protein sequence ID" value="OQP50395.1"/>
    <property type="molecule type" value="Genomic_DNA"/>
</dbReference>
<evidence type="ECO:0000313" key="2">
    <source>
        <dbReference type="EMBL" id="OQP50395.1"/>
    </source>
</evidence>
<dbReference type="InterPro" id="IPR029491">
    <property type="entry name" value="Helicase_HTH"/>
</dbReference>
<keyword evidence="2" id="KW-0378">Hydrolase</keyword>
<dbReference type="InterPro" id="IPR027417">
    <property type="entry name" value="P-loop_NTPase"/>
</dbReference>
<dbReference type="InterPro" id="IPR003593">
    <property type="entry name" value="AAA+_ATPase"/>
</dbReference>
<keyword evidence="2" id="KW-0547">Nucleotide-binding</keyword>
<dbReference type="SUPFAM" id="SSF52540">
    <property type="entry name" value="P-loop containing nucleoside triphosphate hydrolases"/>
    <property type="match status" value="2"/>
</dbReference>
<dbReference type="PANTHER" id="PTHR47642:SF7">
    <property type="entry name" value="ATP-DEPENDENT DNA HELICASE PIF1"/>
    <property type="match status" value="1"/>
</dbReference>
<dbReference type="AlphaFoldDB" id="A0A1V9EWV1"/>
<keyword evidence="3" id="KW-1185">Reference proteome</keyword>
<protein>
    <submittedName>
        <fullName evidence="2">Helicase</fullName>
    </submittedName>
</protein>
<dbReference type="RefSeq" id="WP_081198727.1">
    <property type="nucleotide sequence ID" value="NZ_FOCZ01000001.1"/>
</dbReference>
<dbReference type="STRING" id="354355.SAMN05660816_00808"/>
<accession>A0A1V9EWV1</accession>
<dbReference type="FunFam" id="3.40.50.300:FF:001498">
    <property type="entry name" value="ATP-dependent DNA helicase"/>
    <property type="match status" value="1"/>
</dbReference>
<dbReference type="Pfam" id="PF05970">
    <property type="entry name" value="PIF1"/>
    <property type="match status" value="1"/>
</dbReference>
<name>A0A1V9EWV1_9BACT</name>
<dbReference type="SMART" id="SM00382">
    <property type="entry name" value="AAA"/>
    <property type="match status" value="1"/>
</dbReference>
<dbReference type="Gene3D" id="3.40.50.300">
    <property type="entry name" value="P-loop containing nucleotide triphosphate hydrolases"/>
    <property type="match status" value="1"/>
</dbReference>
<dbReference type="Proteomes" id="UP000192610">
    <property type="component" value="Unassembled WGS sequence"/>
</dbReference>
<reference evidence="3" key="1">
    <citation type="submission" date="2016-04" db="EMBL/GenBank/DDBJ databases">
        <authorList>
            <person name="Chen L."/>
            <person name="Zhuang W."/>
            <person name="Wang G."/>
        </authorList>
    </citation>
    <scope>NUCLEOTIDE SEQUENCE [LARGE SCALE GENOMIC DNA]</scope>
    <source>
        <strain evidence="3">17621</strain>
    </source>
</reference>
<dbReference type="InterPro" id="IPR051055">
    <property type="entry name" value="PIF1_helicase"/>
</dbReference>
<sequence>MAFSTDTSNHLFQLAVRFVNQTNRHIFLTGKAGTGKTTFLKYIRENTFKKLAVVAPTGVAAINAGGVTMHSFFQLPHGSFLPTQPGGWNSHSSFNTPHTLLAGLRLTNDKKVLLQELELLIIDEVSMLRADILDEIDCILRHVRRKHYEPFGGVQMLYIGDLFQLPPVVKNEEWDLLKQQYKSPFFFDAQALQQKPPLYLELKKIYRQHEQEFIGVLNNIRNNRATAADLDLLHQHYLPGYESSENESFITLTTHNAKADTINQNQLDKLSNQLNEFKAEITGDFNERAYPADLVLQLKEGAQIMFIKNDKGESRRFFNGKIATISRINGEEVYVRFEGDEHDMLLEKETWRSIRYQYNNEEDKIEEEEVGSFKQYPVRLAWAITIHKSQGLTFEKAIIDAGASFAPGQVYVALSRLTSLAGLVLYSRIHPSSINTDTRVIEFTRLEQEEDQLAQELQQEQQLFITRSLVQTFDWLKLAEGMQMHYDDYEKRTIPDKNACILWAKNLLDAVLKQQEMADKFIRQLEQLLPNAQEDGYQYLHQRVTAGSAYFLQAMDEMETAITSHITEVKPKPKAKKYVSNLQQLGLLPYRKKQLLQQAVEITEGLVKGAKAADLLQMVEDQKRAEGIKTVEEAEKKTPKTQKGDSNRISLQLFKEGNNVVEIANLRQLAPSTIETHLASFVRTGELDVKELVAENKIAVILQTVEELNLQTAATTPVKEKLGDAYSYMEIRAVLYYREWLQDSKAVD</sequence>
<dbReference type="GO" id="GO:0000723">
    <property type="term" value="P:telomere maintenance"/>
    <property type="evidence" value="ECO:0007669"/>
    <property type="project" value="InterPro"/>
</dbReference>